<evidence type="ECO:0000256" key="14">
    <source>
        <dbReference type="ARBA" id="ARBA00047783"/>
    </source>
</evidence>
<comment type="subunit">
    <text evidence="4">Homodimer.</text>
</comment>
<evidence type="ECO:0000259" key="16">
    <source>
        <dbReference type="Pfam" id="PF09936"/>
    </source>
</evidence>
<evidence type="ECO:0000313" key="17">
    <source>
        <dbReference type="EMBL" id="KUG27194.1"/>
    </source>
</evidence>
<name>A0A0W8G231_9ZZZZ</name>
<evidence type="ECO:0000256" key="4">
    <source>
        <dbReference type="ARBA" id="ARBA00011738"/>
    </source>
</evidence>
<feature type="domain" description="tRNA (guanine-N(1)-)-methyltransferase C-terminal" evidence="16">
    <location>
        <begin position="244"/>
        <end position="425"/>
    </location>
</feature>
<evidence type="ECO:0000256" key="8">
    <source>
        <dbReference type="ARBA" id="ARBA00022603"/>
    </source>
</evidence>
<comment type="caution">
    <text evidence="17">The sequence shown here is derived from an EMBL/GenBank/DDBJ whole genome shotgun (WGS) entry which is preliminary data.</text>
</comment>
<dbReference type="PANTHER" id="PTHR46417:SF1">
    <property type="entry name" value="TRNA (GUANINE-N(1)-)-METHYLTRANSFERASE"/>
    <property type="match status" value="1"/>
</dbReference>
<dbReference type="InterPro" id="IPR029028">
    <property type="entry name" value="Alpha/beta_knot_MTases"/>
</dbReference>
<dbReference type="NCBIfam" id="NF000648">
    <property type="entry name" value="PRK00026.1"/>
    <property type="match status" value="1"/>
</dbReference>
<accession>A0A0W8G231</accession>
<dbReference type="AlphaFoldDB" id="A0A0W8G231"/>
<dbReference type="Pfam" id="PF09936">
    <property type="entry name" value="Methyltrn_RNA_4"/>
    <property type="match status" value="1"/>
</dbReference>
<dbReference type="Pfam" id="PF01746">
    <property type="entry name" value="tRNA_m1G_MT"/>
    <property type="match status" value="1"/>
</dbReference>
<evidence type="ECO:0000256" key="2">
    <source>
        <dbReference type="ARBA" id="ARBA00004496"/>
    </source>
</evidence>
<gene>
    <name evidence="17" type="ORF">ASZ90_002957</name>
</gene>
<keyword evidence="8 17" id="KW-0489">Methyltransferase</keyword>
<keyword evidence="10" id="KW-0949">S-adenosyl-L-methionine</keyword>
<keyword evidence="11" id="KW-0819">tRNA processing</keyword>
<dbReference type="CDD" id="cd18085">
    <property type="entry name" value="TM1570-like"/>
    <property type="match status" value="1"/>
</dbReference>
<dbReference type="Gene3D" id="1.10.1270.20">
    <property type="entry name" value="tRNA(m1g37)methyltransferase, domain 2"/>
    <property type="match status" value="1"/>
</dbReference>
<dbReference type="FunFam" id="1.10.1270.20:FF:000001">
    <property type="entry name" value="tRNA (guanine-N(1)-)-methyltransferase"/>
    <property type="match status" value="1"/>
</dbReference>
<dbReference type="SUPFAM" id="SSF75217">
    <property type="entry name" value="alpha/beta knot"/>
    <property type="match status" value="1"/>
</dbReference>
<dbReference type="InterPro" id="IPR029026">
    <property type="entry name" value="tRNA_m1G_MTases_N"/>
</dbReference>
<dbReference type="EC" id="2.1.1.228" evidence="5"/>
<dbReference type="Gene3D" id="3.40.1280.10">
    <property type="match status" value="2"/>
</dbReference>
<feature type="domain" description="tRNA methyltransferase TRMD/TRM10-type" evidence="15">
    <location>
        <begin position="1"/>
        <end position="220"/>
    </location>
</feature>
<comment type="similarity">
    <text evidence="3">Belongs to the RNA methyltransferase TrmD family.</text>
</comment>
<evidence type="ECO:0000256" key="7">
    <source>
        <dbReference type="ARBA" id="ARBA00022490"/>
    </source>
</evidence>
<keyword evidence="9 17" id="KW-0808">Transferase</keyword>
<reference evidence="17" key="1">
    <citation type="journal article" date="2015" name="Proc. Natl. Acad. Sci. U.S.A.">
        <title>Networks of energetic and metabolic interactions define dynamics in microbial communities.</title>
        <authorList>
            <person name="Embree M."/>
            <person name="Liu J.K."/>
            <person name="Al-Bassam M.M."/>
            <person name="Zengler K."/>
        </authorList>
    </citation>
    <scope>NUCLEOTIDE SEQUENCE</scope>
</reference>
<comment type="catalytic activity">
    <reaction evidence="14">
        <text>guanosine(37) in tRNA + S-adenosyl-L-methionine = N(1)-methylguanosine(37) in tRNA + S-adenosyl-L-homocysteine + H(+)</text>
        <dbReference type="Rhea" id="RHEA:36899"/>
        <dbReference type="Rhea" id="RHEA-COMP:10145"/>
        <dbReference type="Rhea" id="RHEA-COMP:10147"/>
        <dbReference type="ChEBI" id="CHEBI:15378"/>
        <dbReference type="ChEBI" id="CHEBI:57856"/>
        <dbReference type="ChEBI" id="CHEBI:59789"/>
        <dbReference type="ChEBI" id="CHEBI:73542"/>
        <dbReference type="ChEBI" id="CHEBI:74269"/>
        <dbReference type="EC" id="2.1.1.228"/>
    </reaction>
</comment>
<proteinExistence type="inferred from homology"/>
<dbReference type="InterPro" id="IPR019230">
    <property type="entry name" value="RNA_MeTrfase_C_dom"/>
</dbReference>
<organism evidence="17">
    <name type="scientific">hydrocarbon metagenome</name>
    <dbReference type="NCBI Taxonomy" id="938273"/>
    <lineage>
        <taxon>unclassified sequences</taxon>
        <taxon>metagenomes</taxon>
        <taxon>ecological metagenomes</taxon>
    </lineage>
</organism>
<dbReference type="EMBL" id="LNQE01000353">
    <property type="protein sequence ID" value="KUG27194.1"/>
    <property type="molecule type" value="Genomic_DNA"/>
</dbReference>
<dbReference type="GO" id="GO:0005829">
    <property type="term" value="C:cytosol"/>
    <property type="evidence" value="ECO:0007669"/>
    <property type="project" value="TreeGrafter"/>
</dbReference>
<evidence type="ECO:0000256" key="9">
    <source>
        <dbReference type="ARBA" id="ARBA00022679"/>
    </source>
</evidence>
<evidence type="ECO:0000259" key="15">
    <source>
        <dbReference type="Pfam" id="PF01746"/>
    </source>
</evidence>
<dbReference type="InterPro" id="IPR002649">
    <property type="entry name" value="tRNA_m1G_MeTrfase_TrmD"/>
</dbReference>
<keyword evidence="7" id="KW-0963">Cytoplasm</keyword>
<comment type="function">
    <text evidence="1">Specifically methylates guanosine-37 in various tRNAs.</text>
</comment>
<dbReference type="InterPro" id="IPR023148">
    <property type="entry name" value="tRNA_m1G_MeTrfase_C_sf"/>
</dbReference>
<dbReference type="GO" id="GO:0002939">
    <property type="term" value="P:tRNA N1-guanine methylation"/>
    <property type="evidence" value="ECO:0007669"/>
    <property type="project" value="TreeGrafter"/>
</dbReference>
<evidence type="ECO:0000256" key="6">
    <source>
        <dbReference type="ARBA" id="ARBA00014679"/>
    </source>
</evidence>
<evidence type="ECO:0000256" key="1">
    <source>
        <dbReference type="ARBA" id="ARBA00002634"/>
    </source>
</evidence>
<comment type="subcellular location">
    <subcellularLocation>
        <location evidence="2">Cytoplasm</location>
    </subcellularLocation>
</comment>
<evidence type="ECO:0000256" key="12">
    <source>
        <dbReference type="ARBA" id="ARBA00029736"/>
    </source>
</evidence>
<evidence type="ECO:0000256" key="11">
    <source>
        <dbReference type="ARBA" id="ARBA00022694"/>
    </source>
</evidence>
<evidence type="ECO:0000256" key="13">
    <source>
        <dbReference type="ARBA" id="ARBA00033392"/>
    </source>
</evidence>
<dbReference type="PANTHER" id="PTHR46417">
    <property type="entry name" value="TRNA (GUANINE-N(1)-)-METHYLTRANSFERASE"/>
    <property type="match status" value="1"/>
</dbReference>
<dbReference type="CDD" id="cd18080">
    <property type="entry name" value="TrmD-like"/>
    <property type="match status" value="1"/>
</dbReference>
<dbReference type="GO" id="GO:0052906">
    <property type="term" value="F:tRNA (guanine(37)-N1)-methyltransferase activity"/>
    <property type="evidence" value="ECO:0007669"/>
    <property type="project" value="UniProtKB-EC"/>
</dbReference>
<dbReference type="HAMAP" id="MF_00605">
    <property type="entry name" value="TrmD"/>
    <property type="match status" value="1"/>
</dbReference>
<dbReference type="NCBIfam" id="TIGR00088">
    <property type="entry name" value="trmD"/>
    <property type="match status" value="1"/>
</dbReference>
<evidence type="ECO:0000256" key="10">
    <source>
        <dbReference type="ARBA" id="ARBA00022691"/>
    </source>
</evidence>
<sequence length="428" mass="45774">MTFHIVTLFPEFFREVLACGLMGKAVEAGLVAFDFVNPRDFALDRHRTVDDRPYGGGPGMVMMPGPLAQALSGIGTPGPMLLMTPGGRPFDQNAARRLASAPDLTLICGRYEGIDARLGMRFPLEPLSVGDFVVNGGESAALCVIEAVARLVPGFMGKNESAEEESFSSGLLEYPHYTRPEVFEGLAVPPVLLSGDHARIAAWRREQSLAATLAVRPELLPEAGLTARDVEFLQGKKGPGLGRNLYAALLHGPVLNRQGKTGTTSLTNLDVHDIARVSRSYGLGGYFVVTPLADQRALAEKLTGHWTGGPGLEANPDRAQALSLVRVRSDLPQVMDEIARERGLRPFVAATSARAEGESGFTGFGRLREILCEKPVLLVFGTGSGLAPEATCLADGVLPPIRPLDAYNHLSVRSAAAILIDRLLGDVY</sequence>
<evidence type="ECO:0000256" key="3">
    <source>
        <dbReference type="ARBA" id="ARBA00007630"/>
    </source>
</evidence>
<dbReference type="InterPro" id="IPR016009">
    <property type="entry name" value="tRNA_MeTrfase_TRMD/TRM10"/>
</dbReference>
<evidence type="ECO:0000256" key="5">
    <source>
        <dbReference type="ARBA" id="ARBA00012807"/>
    </source>
</evidence>
<protein>
    <recommendedName>
        <fullName evidence="6">tRNA (guanine-N(1)-)-methyltransferase</fullName>
        <ecNumber evidence="5">2.1.1.228</ecNumber>
    </recommendedName>
    <alternativeName>
        <fullName evidence="12">M1G-methyltransferase</fullName>
    </alternativeName>
    <alternativeName>
        <fullName evidence="13">tRNA [GM37] methyltransferase</fullName>
    </alternativeName>
</protein>